<dbReference type="AlphaFoldDB" id="A0AAD7FQP5"/>
<keyword evidence="1" id="KW-0732">Signal</keyword>
<proteinExistence type="predicted"/>
<evidence type="ECO:0000313" key="3">
    <source>
        <dbReference type="Proteomes" id="UP001221757"/>
    </source>
</evidence>
<name>A0AAD7FQP5_MYCRO</name>
<keyword evidence="3" id="KW-1185">Reference proteome</keyword>
<comment type="caution">
    <text evidence="2">The sequence shown here is derived from an EMBL/GenBank/DDBJ whole genome shotgun (WGS) entry which is preliminary data.</text>
</comment>
<feature type="signal peptide" evidence="1">
    <location>
        <begin position="1"/>
        <end position="26"/>
    </location>
</feature>
<gene>
    <name evidence="2" type="ORF">B0H17DRAFT_1217101</name>
</gene>
<organism evidence="2 3">
    <name type="scientific">Mycena rosella</name>
    <name type="common">Pink bonnet</name>
    <name type="synonym">Agaricus rosellus</name>
    <dbReference type="NCBI Taxonomy" id="1033263"/>
    <lineage>
        <taxon>Eukaryota</taxon>
        <taxon>Fungi</taxon>
        <taxon>Dikarya</taxon>
        <taxon>Basidiomycota</taxon>
        <taxon>Agaricomycotina</taxon>
        <taxon>Agaricomycetes</taxon>
        <taxon>Agaricomycetidae</taxon>
        <taxon>Agaricales</taxon>
        <taxon>Marasmiineae</taxon>
        <taxon>Mycenaceae</taxon>
        <taxon>Mycena</taxon>
    </lineage>
</organism>
<dbReference type="Proteomes" id="UP001221757">
    <property type="component" value="Unassembled WGS sequence"/>
</dbReference>
<accession>A0AAD7FQP5</accession>
<evidence type="ECO:0000313" key="2">
    <source>
        <dbReference type="EMBL" id="KAJ7637445.1"/>
    </source>
</evidence>
<evidence type="ECO:0000256" key="1">
    <source>
        <dbReference type="SAM" id="SignalP"/>
    </source>
</evidence>
<dbReference type="EMBL" id="JARKIE010000458">
    <property type="protein sequence ID" value="KAJ7637445.1"/>
    <property type="molecule type" value="Genomic_DNA"/>
</dbReference>
<protein>
    <recommendedName>
        <fullName evidence="4">Reverse transcriptase zinc-binding domain-containing protein</fullName>
    </recommendedName>
</protein>
<sequence length="357" mass="40483">MNGRSYYRWILALVSDNLLHIVYTCAHTDDQSVPSRINSEADHYASSAQRFLQDVPCAPVPTFFMDDFCFYTTSDGWIESSIRTYINKSIAASASHQPANGHQLSYSAIIQLYVCSGQLPTADILYSRGKLTDPCCRMGCAAIEDAHHVFVECAQYDEWRTKATEELHHRVNAKLAEKDFEEAECTGLLTAVKSFFSDNDVWPLHYSTYYLGHILRFDDLMPAPSRAEDSLTHSRLAHHFAADWHTAFICLAGCIWGDWQKEMSKRMERVDLWRYSGMAKWIPMALSKAPTSKVSPGLVSRSKSPPKVLQKNWNIEELAKSGHNIHRLAPKTAATITTVQDRIDKAQAHLQRKKPKI</sequence>
<evidence type="ECO:0008006" key="4">
    <source>
        <dbReference type="Google" id="ProtNLM"/>
    </source>
</evidence>
<feature type="chain" id="PRO_5041951656" description="Reverse transcriptase zinc-binding domain-containing protein" evidence="1">
    <location>
        <begin position="27"/>
        <end position="357"/>
    </location>
</feature>
<reference evidence="2" key="1">
    <citation type="submission" date="2023-03" db="EMBL/GenBank/DDBJ databases">
        <title>Massive genome expansion in bonnet fungi (Mycena s.s.) driven by repeated elements and novel gene families across ecological guilds.</title>
        <authorList>
            <consortium name="Lawrence Berkeley National Laboratory"/>
            <person name="Harder C.B."/>
            <person name="Miyauchi S."/>
            <person name="Viragh M."/>
            <person name="Kuo A."/>
            <person name="Thoen E."/>
            <person name="Andreopoulos B."/>
            <person name="Lu D."/>
            <person name="Skrede I."/>
            <person name="Drula E."/>
            <person name="Henrissat B."/>
            <person name="Morin E."/>
            <person name="Kohler A."/>
            <person name="Barry K."/>
            <person name="LaButti K."/>
            <person name="Morin E."/>
            <person name="Salamov A."/>
            <person name="Lipzen A."/>
            <person name="Mereny Z."/>
            <person name="Hegedus B."/>
            <person name="Baldrian P."/>
            <person name="Stursova M."/>
            <person name="Weitz H."/>
            <person name="Taylor A."/>
            <person name="Grigoriev I.V."/>
            <person name="Nagy L.G."/>
            <person name="Martin F."/>
            <person name="Kauserud H."/>
        </authorList>
    </citation>
    <scope>NUCLEOTIDE SEQUENCE</scope>
    <source>
        <strain evidence="2">CBHHK067</strain>
    </source>
</reference>